<sequence length="257" mass="28845">MFKVERKRKIKEIIFNRKQVDVATLSKLLNVTEATIRNDFDELEEEGFITRFHGGASLNSAIAQEEDVNSALTGNNIQYDKAKEALGIFASSLISNEEWIFLGPGSTSYYIAKALVSRNDMKIFTNNLLVSNVLSNNSTIQIHFLGGRLDNKGLYTIPNDIQKDLNNIYISKCFFSVDGADIDAGYTLSDTNVLEIIKAVSARCQQPFFAIDDAKFGYRAFMKVGDLDAVPNIIINDNVPDFYKQYYLEHGICVYTA</sequence>
<evidence type="ECO:0000313" key="2">
    <source>
        <dbReference type="Proteomes" id="UP000594014"/>
    </source>
</evidence>
<evidence type="ECO:0000313" key="1">
    <source>
        <dbReference type="EMBL" id="QOX65749.1"/>
    </source>
</evidence>
<gene>
    <name evidence="1" type="ORF">FRZ06_21550</name>
</gene>
<accession>A0ACD1AH84</accession>
<name>A0ACD1AH84_9FIRM</name>
<proteinExistence type="predicted"/>
<dbReference type="EMBL" id="CP042469">
    <property type="protein sequence ID" value="QOX65749.1"/>
    <property type="molecule type" value="Genomic_DNA"/>
</dbReference>
<keyword evidence="2" id="KW-1185">Reference proteome</keyword>
<reference evidence="1" key="1">
    <citation type="submission" date="2019-08" db="EMBL/GenBank/DDBJ databases">
        <title>Genome sequence of Clostridiales bacterium MT110.</title>
        <authorList>
            <person name="Cao J."/>
        </authorList>
    </citation>
    <scope>NUCLEOTIDE SEQUENCE</scope>
    <source>
        <strain evidence="1">MT110</strain>
    </source>
</reference>
<protein>
    <submittedName>
        <fullName evidence="1">DeoR/GlpR transcriptional regulator</fullName>
    </submittedName>
</protein>
<organism evidence="1 2">
    <name type="scientific">Anoxybacterium hadale</name>
    <dbReference type="NCBI Taxonomy" id="3408580"/>
    <lineage>
        <taxon>Bacteria</taxon>
        <taxon>Bacillati</taxon>
        <taxon>Bacillota</taxon>
        <taxon>Clostridia</taxon>
        <taxon>Peptostreptococcales</taxon>
        <taxon>Anaerovoracaceae</taxon>
        <taxon>Anoxybacterium</taxon>
    </lineage>
</organism>
<dbReference type="Proteomes" id="UP000594014">
    <property type="component" value="Chromosome"/>
</dbReference>